<keyword evidence="1" id="KW-1133">Transmembrane helix</keyword>
<reference evidence="3" key="1">
    <citation type="journal article" date="2019" name="Int. J. Syst. Evol. Microbiol.">
        <title>The Global Catalogue of Microorganisms (GCM) 10K type strain sequencing project: providing services to taxonomists for standard genome sequencing and annotation.</title>
        <authorList>
            <consortium name="The Broad Institute Genomics Platform"/>
            <consortium name="The Broad Institute Genome Sequencing Center for Infectious Disease"/>
            <person name="Wu L."/>
            <person name="Ma J."/>
        </authorList>
    </citation>
    <scope>NUCLEOTIDE SEQUENCE [LARGE SCALE GENOMIC DNA]</scope>
    <source>
        <strain evidence="3">CGMCC 1.14993</strain>
    </source>
</reference>
<feature type="transmembrane region" description="Helical" evidence="1">
    <location>
        <begin position="6"/>
        <end position="23"/>
    </location>
</feature>
<keyword evidence="1" id="KW-0472">Membrane</keyword>
<proteinExistence type="predicted"/>
<dbReference type="AlphaFoldDB" id="A0A8J3AHW0"/>
<evidence type="ECO:0000313" key="3">
    <source>
        <dbReference type="Proteomes" id="UP000626244"/>
    </source>
</evidence>
<name>A0A8J3AHW0_9BACI</name>
<keyword evidence="3" id="KW-1185">Reference proteome</keyword>
<evidence type="ECO:0000256" key="1">
    <source>
        <dbReference type="SAM" id="Phobius"/>
    </source>
</evidence>
<gene>
    <name evidence="2" type="ORF">GCM10007380_18940</name>
</gene>
<dbReference type="Proteomes" id="UP000626244">
    <property type="component" value="Unassembled WGS sequence"/>
</dbReference>
<protein>
    <submittedName>
        <fullName evidence="2">Uncharacterized protein</fullName>
    </submittedName>
</protein>
<keyword evidence="1" id="KW-0812">Transmembrane</keyword>
<comment type="caution">
    <text evidence="2">The sequence shown here is derived from an EMBL/GenBank/DDBJ whole genome shotgun (WGS) entry which is preliminary data.</text>
</comment>
<dbReference type="EMBL" id="BMHB01000001">
    <property type="protein sequence ID" value="GGI13643.1"/>
    <property type="molecule type" value="Genomic_DNA"/>
</dbReference>
<organism evidence="2 3">
    <name type="scientific">Gottfriedia solisilvae</name>
    <dbReference type="NCBI Taxonomy" id="1516104"/>
    <lineage>
        <taxon>Bacteria</taxon>
        <taxon>Bacillati</taxon>
        <taxon>Bacillota</taxon>
        <taxon>Bacilli</taxon>
        <taxon>Bacillales</taxon>
        <taxon>Bacillaceae</taxon>
        <taxon>Gottfriedia</taxon>
    </lineage>
</organism>
<accession>A0A8J3AHW0</accession>
<sequence>MQALTICLIYSGIIVLYFLIRKLQYNKRQKNVVNFYQYYNRKNNEVNKDTKGTGEIIYLIPPKSIDKKIFPRHKDDVD</sequence>
<evidence type="ECO:0000313" key="2">
    <source>
        <dbReference type="EMBL" id="GGI13643.1"/>
    </source>
</evidence>